<feature type="transmembrane region" description="Helical" evidence="16">
    <location>
        <begin position="33"/>
        <end position="53"/>
    </location>
</feature>
<evidence type="ECO:0000259" key="18">
    <source>
        <dbReference type="Pfam" id="PF13614"/>
    </source>
</evidence>
<evidence type="ECO:0000256" key="7">
    <source>
        <dbReference type="ARBA" id="ARBA00022679"/>
    </source>
</evidence>
<keyword evidence="9" id="KW-0547">Nucleotide-binding</keyword>
<accession>A0A1I2B4L8</accession>
<dbReference type="GO" id="GO:0042802">
    <property type="term" value="F:identical protein binding"/>
    <property type="evidence" value="ECO:0007669"/>
    <property type="project" value="UniProtKB-ARBA"/>
</dbReference>
<comment type="similarity">
    <text evidence="2">Belongs to the CpsD/CapB family.</text>
</comment>
<proteinExistence type="inferred from homology"/>
<dbReference type="STRING" id="385682.SAMN05444380_11294"/>
<feature type="domain" description="AAA" evidence="18">
    <location>
        <begin position="599"/>
        <end position="755"/>
    </location>
</feature>
<sequence>MNRETNRNTIKGLQADNTTQFMLDYRKLLHDLITFWWLFAITIPLALGIVFIIHRYSTPIYQATMSILMEERGSDRSQDDMMEGFGLTPGQRNMDNQIAVLTSRDMIRKTIDQLDFHISYFAAGRLKDTEIYPNPGFVVELDSTASQIINVPIYITILDSQRFEISVKSDTYSSYSFSGNYSSDYGGAIDFDKIYAFNEWIDTPWLKARIVNLSDNLSAGKEYYFTIRNPESLTAQYYNILKAKKAGENSTIVHLSVTGPNHQKNIAFLKKLSETFINANLEKKNQIATNTINFIEEQLLIISDSLAKKGTQLSNFRTQNQIQDISSEAQHLFNQIQELSTRISEKKLTLNYFDYLENYFAADSILEKRLAPATFEINNPIIEGQITKIIDLNNERLTLNGQQNPYKYELDKQILVARNTLLEAIYNQKEIISEAIHRLQNEKIMITRQLYLLPEKERKLLGIERQFDLNNEVYTFLLRKRSEAQIQKASNTPDHTVLEMPRYAGMVSPQKSANRQKALFLGIFIPLAYIVLRQLINNKITTPDELEHLSSKPIIGHIIHSPKEVANIIANHPRSVIAETFRRVRTRLEYLTAEAKTPVIAVSSSMPGEGKTFCALNLAAVFAYSGKKTILLGFDMRKPGLNKIFDLNGNNGLSHYFIGKSTIEDITYSGHQENLEIIPSGVIPPNPSELISSHKTDELINELKNKYDIIILDTPPMGIVADPILLARKADTLVFLVRQNFTIKEAFIQTLNHIEDEGIKSVGVLFNDLKVKQGRKGLKYGYGYGYRYGYGYAHGQGYYEDI</sequence>
<dbReference type="EC" id="2.7.10.2" evidence="4"/>
<comment type="similarity">
    <text evidence="3">Belongs to the etk/wzc family.</text>
</comment>
<dbReference type="CDD" id="cd05387">
    <property type="entry name" value="BY-kinase"/>
    <property type="match status" value="1"/>
</dbReference>
<evidence type="ECO:0000313" key="19">
    <source>
        <dbReference type="EMBL" id="SFE51111.1"/>
    </source>
</evidence>
<evidence type="ECO:0000256" key="13">
    <source>
        <dbReference type="ARBA" id="ARBA00023136"/>
    </source>
</evidence>
<evidence type="ECO:0000256" key="12">
    <source>
        <dbReference type="ARBA" id="ARBA00022989"/>
    </source>
</evidence>
<dbReference type="InterPro" id="IPR003856">
    <property type="entry name" value="LPS_length_determ_N"/>
</dbReference>
<dbReference type="InterPro" id="IPR050445">
    <property type="entry name" value="Bact_polysacc_biosynth/exp"/>
</dbReference>
<keyword evidence="20" id="KW-1185">Reference proteome</keyword>
<evidence type="ECO:0000256" key="10">
    <source>
        <dbReference type="ARBA" id="ARBA00022777"/>
    </source>
</evidence>
<dbReference type="OrthoDB" id="9794577at2"/>
<dbReference type="InterPro" id="IPR027417">
    <property type="entry name" value="P-loop_NTPase"/>
</dbReference>
<reference evidence="19 20" key="1">
    <citation type="submission" date="2016-10" db="EMBL/GenBank/DDBJ databases">
        <authorList>
            <person name="de Groot N.N."/>
        </authorList>
    </citation>
    <scope>NUCLEOTIDE SEQUENCE [LARGE SCALE GENOMIC DNA]</scope>
    <source>
        <strain evidence="19 20">DSM 19012</strain>
    </source>
</reference>
<dbReference type="InParanoid" id="A0A1I2B4L8"/>
<dbReference type="eggNOG" id="COG0489">
    <property type="taxonomic scope" value="Bacteria"/>
</dbReference>
<dbReference type="Proteomes" id="UP000181976">
    <property type="component" value="Unassembled WGS sequence"/>
</dbReference>
<keyword evidence="14" id="KW-0829">Tyrosine-protein kinase</keyword>
<dbReference type="NCBIfam" id="TIGR01007">
    <property type="entry name" value="eps_fam"/>
    <property type="match status" value="1"/>
</dbReference>
<dbReference type="AlphaFoldDB" id="A0A1I2B4L8"/>
<dbReference type="Pfam" id="PF02706">
    <property type="entry name" value="Wzz"/>
    <property type="match status" value="1"/>
</dbReference>
<feature type="domain" description="Polysaccharide chain length determinant N-terminal" evidence="17">
    <location>
        <begin position="23"/>
        <end position="114"/>
    </location>
</feature>
<dbReference type="SUPFAM" id="SSF52540">
    <property type="entry name" value="P-loop containing nucleoside triphosphate hydrolases"/>
    <property type="match status" value="1"/>
</dbReference>
<keyword evidence="7" id="KW-0808">Transferase</keyword>
<evidence type="ECO:0000256" key="3">
    <source>
        <dbReference type="ARBA" id="ARBA00008883"/>
    </source>
</evidence>
<dbReference type="PANTHER" id="PTHR32309:SF13">
    <property type="entry name" value="FERRIC ENTEROBACTIN TRANSPORT PROTEIN FEPE"/>
    <property type="match status" value="1"/>
</dbReference>
<dbReference type="FunCoup" id="A0A1I2B4L8">
    <property type="interactions" value="291"/>
</dbReference>
<dbReference type="RefSeq" id="WP_029626642.1">
    <property type="nucleotide sequence ID" value="NZ_AFSL01000066.1"/>
</dbReference>
<dbReference type="GO" id="GO:0005886">
    <property type="term" value="C:plasma membrane"/>
    <property type="evidence" value="ECO:0007669"/>
    <property type="project" value="UniProtKB-SubCell"/>
</dbReference>
<keyword evidence="13 16" id="KW-0472">Membrane</keyword>
<dbReference type="eggNOG" id="COG3206">
    <property type="taxonomic scope" value="Bacteria"/>
</dbReference>
<evidence type="ECO:0000313" key="20">
    <source>
        <dbReference type="Proteomes" id="UP000181976"/>
    </source>
</evidence>
<evidence type="ECO:0000256" key="16">
    <source>
        <dbReference type="SAM" id="Phobius"/>
    </source>
</evidence>
<keyword evidence="10" id="KW-0418">Kinase</keyword>
<evidence type="ECO:0000256" key="2">
    <source>
        <dbReference type="ARBA" id="ARBA00007316"/>
    </source>
</evidence>
<evidence type="ECO:0000256" key="6">
    <source>
        <dbReference type="ARBA" id="ARBA00022519"/>
    </source>
</evidence>
<dbReference type="GO" id="GO:0005524">
    <property type="term" value="F:ATP binding"/>
    <property type="evidence" value="ECO:0007669"/>
    <property type="project" value="UniProtKB-KW"/>
</dbReference>
<keyword evidence="6" id="KW-0997">Cell inner membrane</keyword>
<evidence type="ECO:0000256" key="8">
    <source>
        <dbReference type="ARBA" id="ARBA00022692"/>
    </source>
</evidence>
<evidence type="ECO:0000256" key="5">
    <source>
        <dbReference type="ARBA" id="ARBA00022475"/>
    </source>
</evidence>
<dbReference type="Gene3D" id="3.40.50.300">
    <property type="entry name" value="P-loop containing nucleotide triphosphate hydrolases"/>
    <property type="match status" value="1"/>
</dbReference>
<dbReference type="InterPro" id="IPR005702">
    <property type="entry name" value="Wzc-like_C"/>
</dbReference>
<keyword evidence="11" id="KW-0067">ATP-binding</keyword>
<protein>
    <recommendedName>
        <fullName evidence="4">non-specific protein-tyrosine kinase</fullName>
        <ecNumber evidence="4">2.7.10.2</ecNumber>
    </recommendedName>
</protein>
<name>A0A1I2B4L8_9BACT</name>
<evidence type="ECO:0000256" key="4">
    <source>
        <dbReference type="ARBA" id="ARBA00011903"/>
    </source>
</evidence>
<dbReference type="EMBL" id="FONA01000012">
    <property type="protein sequence ID" value="SFE51111.1"/>
    <property type="molecule type" value="Genomic_DNA"/>
</dbReference>
<dbReference type="FunFam" id="3.40.50.300:FF:000527">
    <property type="entry name" value="Tyrosine-protein kinase etk"/>
    <property type="match status" value="1"/>
</dbReference>
<comment type="catalytic activity">
    <reaction evidence="15">
        <text>L-tyrosyl-[protein] + ATP = O-phospho-L-tyrosyl-[protein] + ADP + H(+)</text>
        <dbReference type="Rhea" id="RHEA:10596"/>
        <dbReference type="Rhea" id="RHEA-COMP:10136"/>
        <dbReference type="Rhea" id="RHEA-COMP:20101"/>
        <dbReference type="ChEBI" id="CHEBI:15378"/>
        <dbReference type="ChEBI" id="CHEBI:30616"/>
        <dbReference type="ChEBI" id="CHEBI:46858"/>
        <dbReference type="ChEBI" id="CHEBI:61978"/>
        <dbReference type="ChEBI" id="CHEBI:456216"/>
        <dbReference type="EC" id="2.7.10.2"/>
    </reaction>
</comment>
<evidence type="ECO:0000256" key="1">
    <source>
        <dbReference type="ARBA" id="ARBA00004429"/>
    </source>
</evidence>
<dbReference type="Pfam" id="PF13614">
    <property type="entry name" value="AAA_31"/>
    <property type="match status" value="1"/>
</dbReference>
<dbReference type="InterPro" id="IPR025669">
    <property type="entry name" value="AAA_dom"/>
</dbReference>
<dbReference type="PANTHER" id="PTHR32309">
    <property type="entry name" value="TYROSINE-PROTEIN KINASE"/>
    <property type="match status" value="1"/>
</dbReference>
<dbReference type="GO" id="GO:0004715">
    <property type="term" value="F:non-membrane spanning protein tyrosine kinase activity"/>
    <property type="evidence" value="ECO:0007669"/>
    <property type="project" value="UniProtKB-EC"/>
</dbReference>
<keyword evidence="5" id="KW-1003">Cell membrane</keyword>
<keyword evidence="12 16" id="KW-1133">Transmembrane helix</keyword>
<keyword evidence="8 16" id="KW-0812">Transmembrane</keyword>
<evidence type="ECO:0000256" key="9">
    <source>
        <dbReference type="ARBA" id="ARBA00022741"/>
    </source>
</evidence>
<evidence type="ECO:0000256" key="15">
    <source>
        <dbReference type="ARBA" id="ARBA00051245"/>
    </source>
</evidence>
<organism evidence="19 20">
    <name type="scientific">Thermophagus xiamenensis</name>
    <dbReference type="NCBI Taxonomy" id="385682"/>
    <lineage>
        <taxon>Bacteria</taxon>
        <taxon>Pseudomonadati</taxon>
        <taxon>Bacteroidota</taxon>
        <taxon>Bacteroidia</taxon>
        <taxon>Marinilabiliales</taxon>
        <taxon>Marinilabiliaceae</taxon>
        <taxon>Thermophagus</taxon>
    </lineage>
</organism>
<evidence type="ECO:0000256" key="14">
    <source>
        <dbReference type="ARBA" id="ARBA00023137"/>
    </source>
</evidence>
<evidence type="ECO:0000259" key="17">
    <source>
        <dbReference type="Pfam" id="PF02706"/>
    </source>
</evidence>
<comment type="subcellular location">
    <subcellularLocation>
        <location evidence="1">Cell inner membrane</location>
        <topology evidence="1">Multi-pass membrane protein</topology>
    </subcellularLocation>
</comment>
<evidence type="ECO:0000256" key="11">
    <source>
        <dbReference type="ARBA" id="ARBA00022840"/>
    </source>
</evidence>
<gene>
    <name evidence="19" type="ORF">SAMN05444380_11294</name>
</gene>